<sequence>MICMGYANLSAGDIEKVKTIEKEMNITLLAYEVPTYSNLKDDDLKKIKDLEKDLGLSLVAYEV</sequence>
<dbReference type="GeneID" id="76833871"/>
<dbReference type="AlphaFoldDB" id="A0A9X9S6C0"/>
<dbReference type="RefSeq" id="WP_268186961.1">
    <property type="nucleotide sequence ID" value="NZ_CP113361.1"/>
</dbReference>
<name>A0A9X9S6C0_METOG</name>
<dbReference type="KEGG" id="mou:OU421_02175"/>
<proteinExistence type="predicted"/>
<keyword evidence="2" id="KW-1185">Reference proteome</keyword>
<dbReference type="EMBL" id="CP113361">
    <property type="protein sequence ID" value="WAI01700.1"/>
    <property type="molecule type" value="Genomic_DNA"/>
</dbReference>
<dbReference type="Proteomes" id="UP001163096">
    <property type="component" value="Chromosome"/>
</dbReference>
<reference evidence="1" key="1">
    <citation type="submission" date="2022-11" db="EMBL/GenBank/DDBJ databases">
        <title>Complete genome sequence of Methanogenium organophilum DSM 3596.</title>
        <authorList>
            <person name="Chen S.-C."/>
            <person name="Lai S.-J."/>
            <person name="You Y.-T."/>
        </authorList>
    </citation>
    <scope>NUCLEOTIDE SEQUENCE</scope>
    <source>
        <strain evidence="1">DSM 3596</strain>
    </source>
</reference>
<gene>
    <name evidence="1" type="ORF">OU421_02175</name>
</gene>
<evidence type="ECO:0000313" key="1">
    <source>
        <dbReference type="EMBL" id="WAI01700.1"/>
    </source>
</evidence>
<accession>A0A9X9S6C0</accession>
<evidence type="ECO:0000313" key="2">
    <source>
        <dbReference type="Proteomes" id="UP001163096"/>
    </source>
</evidence>
<protein>
    <submittedName>
        <fullName evidence="1">Uncharacterized protein</fullName>
    </submittedName>
</protein>
<organism evidence="1 2">
    <name type="scientific">Methanogenium organophilum</name>
    <dbReference type="NCBI Taxonomy" id="2199"/>
    <lineage>
        <taxon>Archaea</taxon>
        <taxon>Methanobacteriati</taxon>
        <taxon>Methanobacteriota</taxon>
        <taxon>Stenosarchaea group</taxon>
        <taxon>Methanomicrobia</taxon>
        <taxon>Methanomicrobiales</taxon>
        <taxon>Methanomicrobiaceae</taxon>
        <taxon>Methanogenium</taxon>
    </lineage>
</organism>